<dbReference type="Pfam" id="PF18027">
    <property type="entry name" value="Pepdidase_M14_N"/>
    <property type="match status" value="1"/>
</dbReference>
<dbReference type="InterPro" id="IPR040626">
    <property type="entry name" value="Pepdidase_M14_N"/>
</dbReference>
<dbReference type="Gene3D" id="3.40.630.10">
    <property type="entry name" value="Zn peptidases"/>
    <property type="match status" value="1"/>
</dbReference>
<evidence type="ECO:0000313" key="6">
    <source>
        <dbReference type="EMBL" id="GAX73557.1"/>
    </source>
</evidence>
<evidence type="ECO:0000256" key="1">
    <source>
        <dbReference type="ARBA" id="ARBA00001947"/>
    </source>
</evidence>
<feature type="compositionally biased region" description="Low complexity" evidence="4">
    <location>
        <begin position="713"/>
        <end position="741"/>
    </location>
</feature>
<dbReference type="AlphaFoldDB" id="A0A250WRS9"/>
<protein>
    <recommendedName>
        <fullName evidence="5">Peptidase M14 domain-containing protein</fullName>
    </recommendedName>
</protein>
<feature type="compositionally biased region" description="Low complexity" evidence="4">
    <location>
        <begin position="388"/>
        <end position="406"/>
    </location>
</feature>
<evidence type="ECO:0000313" key="7">
    <source>
        <dbReference type="Proteomes" id="UP000232323"/>
    </source>
</evidence>
<organism evidence="6 7">
    <name type="scientific">Chlamydomonas eustigma</name>
    <dbReference type="NCBI Taxonomy" id="1157962"/>
    <lineage>
        <taxon>Eukaryota</taxon>
        <taxon>Viridiplantae</taxon>
        <taxon>Chlorophyta</taxon>
        <taxon>core chlorophytes</taxon>
        <taxon>Chlorophyceae</taxon>
        <taxon>CS clade</taxon>
        <taxon>Chlamydomonadales</taxon>
        <taxon>Chlamydomonadaceae</taxon>
        <taxon>Chlamydomonas</taxon>
    </lineage>
</organism>
<dbReference type="SUPFAM" id="SSF53187">
    <property type="entry name" value="Zn-dependent exopeptidases"/>
    <property type="match status" value="1"/>
</dbReference>
<feature type="compositionally biased region" description="Polar residues" evidence="4">
    <location>
        <begin position="749"/>
        <end position="765"/>
    </location>
</feature>
<comment type="similarity">
    <text evidence="2 3">Belongs to the peptidase M14 family.</text>
</comment>
<comment type="caution">
    <text evidence="6">The sequence shown here is derived from an EMBL/GenBank/DDBJ whole genome shotgun (WGS) entry which is preliminary data.</text>
</comment>
<evidence type="ECO:0000256" key="2">
    <source>
        <dbReference type="ARBA" id="ARBA00005988"/>
    </source>
</evidence>
<evidence type="ECO:0000259" key="5">
    <source>
        <dbReference type="PROSITE" id="PS52035"/>
    </source>
</evidence>
<feature type="region of interest" description="Disordered" evidence="4">
    <location>
        <begin position="713"/>
        <end position="823"/>
    </location>
</feature>
<dbReference type="STRING" id="1157962.A0A250WRS9"/>
<dbReference type="Pfam" id="PF00246">
    <property type="entry name" value="Peptidase_M14"/>
    <property type="match status" value="1"/>
</dbReference>
<feature type="compositionally biased region" description="Low complexity" evidence="4">
    <location>
        <begin position="143"/>
        <end position="155"/>
    </location>
</feature>
<feature type="compositionally biased region" description="Polar residues" evidence="4">
    <location>
        <begin position="414"/>
        <end position="431"/>
    </location>
</feature>
<comment type="cofactor">
    <cofactor evidence="1">
        <name>Zn(2+)</name>
        <dbReference type="ChEBI" id="CHEBI:29105"/>
    </cofactor>
</comment>
<dbReference type="OrthoDB" id="10253041at2759"/>
<dbReference type="PANTHER" id="PTHR12756">
    <property type="entry name" value="CYTOSOLIC CARBOXYPEPTIDASE"/>
    <property type="match status" value="1"/>
</dbReference>
<dbReference type="InterPro" id="IPR050821">
    <property type="entry name" value="Cytosolic_carboxypeptidase"/>
</dbReference>
<reference evidence="6 7" key="1">
    <citation type="submission" date="2017-08" db="EMBL/GenBank/DDBJ databases">
        <title>Acidophilic green algal genome provides insights into adaptation to an acidic environment.</title>
        <authorList>
            <person name="Hirooka S."/>
            <person name="Hirose Y."/>
            <person name="Kanesaki Y."/>
            <person name="Higuchi S."/>
            <person name="Fujiwara T."/>
            <person name="Onuma R."/>
            <person name="Era A."/>
            <person name="Ohbayashi R."/>
            <person name="Uzuka A."/>
            <person name="Nozaki H."/>
            <person name="Yoshikawa H."/>
            <person name="Miyagishima S.Y."/>
        </authorList>
    </citation>
    <scope>NUCLEOTIDE SEQUENCE [LARGE SCALE GENOMIC DNA]</scope>
    <source>
        <strain evidence="6 7">NIES-2499</strain>
    </source>
</reference>
<gene>
    <name evidence="6" type="ORF">CEUSTIGMA_g1008.t1</name>
</gene>
<dbReference type="Gene3D" id="2.60.40.3120">
    <property type="match status" value="1"/>
</dbReference>
<feature type="region of interest" description="Disordered" evidence="4">
    <location>
        <begin position="927"/>
        <end position="953"/>
    </location>
</feature>
<dbReference type="PROSITE" id="PS52035">
    <property type="entry name" value="PEPTIDASE_M14"/>
    <property type="match status" value="1"/>
</dbReference>
<dbReference type="PANTHER" id="PTHR12756:SF9">
    <property type="entry name" value="CYTOSOLIC CARBOXYPEPTIDASE 6"/>
    <property type="match status" value="1"/>
</dbReference>
<feature type="compositionally biased region" description="Low complexity" evidence="4">
    <location>
        <begin position="811"/>
        <end position="823"/>
    </location>
</feature>
<dbReference type="EMBL" id="BEGY01000004">
    <property type="protein sequence ID" value="GAX73557.1"/>
    <property type="molecule type" value="Genomic_DNA"/>
</dbReference>
<accession>A0A250WRS9</accession>
<dbReference type="GO" id="GO:0008270">
    <property type="term" value="F:zinc ion binding"/>
    <property type="evidence" value="ECO:0007669"/>
    <property type="project" value="InterPro"/>
</dbReference>
<feature type="region of interest" description="Disordered" evidence="4">
    <location>
        <begin position="140"/>
        <end position="177"/>
    </location>
</feature>
<feature type="compositionally biased region" description="Low complexity" evidence="4">
    <location>
        <begin position="927"/>
        <end position="937"/>
    </location>
</feature>
<dbReference type="InterPro" id="IPR000834">
    <property type="entry name" value="Peptidase_M14"/>
</dbReference>
<feature type="region of interest" description="Disordered" evidence="4">
    <location>
        <begin position="388"/>
        <end position="450"/>
    </location>
</feature>
<keyword evidence="7" id="KW-1185">Reference proteome</keyword>
<sequence>MSMSDVSVATSSDSEGEEPKVYVKNDTDHAGEHNFQDYSTKPKAQVVDRKLDILTECSTEAEAVRSHYQLQPRIYIDARSPILMADPTIESVNDKASAASVALVPGRNLAASLPSTSVHGHASWAEEYCFKKQGFAIRHVSDTPTPTTPSSLLRSRSSRQAEPSNTRRSLPCQQLPPPTGQLVFDGSFEGGNISAIQRSEDGSEYEVILRSDSLNSRYRLWFHFTATNALPGQQVLFSIVNFSKGRSLFRHGMSPVVRSAKRPSWHRVPAKNTYYYKSAKHSNRYVLSFAFVFDQGNDKYEFAYSFPFTYTSLQYELGYLEFIGSPCMRRQLIARTPQLRRVDAVIISQPLLPCPLEGIGMEDSDSHPLHSTHQRINTLNLTQLTSSLSTTTYPVPPSTSYSRSVSFQGLRGQSAGSDTSFGTSGQRSSNRAAAAGMGAGTPRGPSPSLYSGVTNNGWSVGGGKRPVVFITSRVHPGETPASYVAQGLLAFLLGSDLRAASLRSAITWVVVPMLNPDGVFLGNYRTDAGGVDLNRMWLTPAAPTMPALHHSLRLLKAYHDHPSFQVDFFIDIHAHSTSRRSFMFCNKPPSSSPAWMPPANLYMDPTERVTRLPKIMSNLCPSFSLQHCLAEDSAVKASCARRVAATVASHALCYTLEVSFFHNTEVTVLTQPGDASNVDFSNTIEGYMDMGKSLALSFFEYYGLTVPAHMPSQVLQPSPQQPQQAPNAVSSSSTSAASFRACTPPRHSPVSSRSTVHIPNTSRSPSMPGPASEADPADEPPTSQDRMSPNDQSLELSSKPDSRSSLGIRGPSSAQAPVAPPAVTVRQPAASSVLRFPFNPNIENPVAFPSRGQRSLESSRPSMVLMRRYNSLAGMSKEVAPVKAAYGEPAAAAAGTPLMLVISGKSGGTPSTIKLLGNGQVAGGQAAASSSSTQLSGEPLMSEGHPVPAYASTQQGSSVNAALAGLNARRSEDVKQQPISAPGIAASSTTYALQLGGRIKSAAVHSKRFIAPQNR</sequence>
<dbReference type="GO" id="GO:0004181">
    <property type="term" value="F:metallocarboxypeptidase activity"/>
    <property type="evidence" value="ECO:0007669"/>
    <property type="project" value="InterPro"/>
</dbReference>
<evidence type="ECO:0000256" key="4">
    <source>
        <dbReference type="SAM" id="MobiDB-lite"/>
    </source>
</evidence>
<evidence type="ECO:0000256" key="3">
    <source>
        <dbReference type="PROSITE-ProRule" id="PRU01379"/>
    </source>
</evidence>
<feature type="compositionally biased region" description="Polar residues" evidence="4">
    <location>
        <begin position="160"/>
        <end position="172"/>
    </location>
</feature>
<dbReference type="Proteomes" id="UP000232323">
    <property type="component" value="Unassembled WGS sequence"/>
</dbReference>
<proteinExistence type="inferred from homology"/>
<feature type="active site" description="Proton donor/acceptor" evidence="3">
    <location>
        <position position="657"/>
    </location>
</feature>
<dbReference type="GO" id="GO:0006508">
    <property type="term" value="P:proteolysis"/>
    <property type="evidence" value="ECO:0007669"/>
    <property type="project" value="InterPro"/>
</dbReference>
<feature type="domain" description="Peptidase M14" evidence="5">
    <location>
        <begin position="393"/>
        <end position="702"/>
    </location>
</feature>
<name>A0A250WRS9_9CHLO</name>
<feature type="compositionally biased region" description="Polar residues" evidence="4">
    <location>
        <begin position="782"/>
        <end position="796"/>
    </location>
</feature>